<feature type="transmembrane region" description="Helical" evidence="6">
    <location>
        <begin position="276"/>
        <end position="302"/>
    </location>
</feature>
<feature type="transmembrane region" description="Helical" evidence="6">
    <location>
        <begin position="322"/>
        <end position="348"/>
    </location>
</feature>
<organism evidence="9">
    <name type="scientific">gut metagenome</name>
    <dbReference type="NCBI Taxonomy" id="749906"/>
    <lineage>
        <taxon>unclassified sequences</taxon>
        <taxon>metagenomes</taxon>
        <taxon>organismal metagenomes</taxon>
    </lineage>
</organism>
<evidence type="ECO:0000256" key="1">
    <source>
        <dbReference type="ARBA" id="ARBA00004651"/>
    </source>
</evidence>
<gene>
    <name evidence="9" type="ORF">EVA_00341</name>
</gene>
<evidence type="ECO:0000256" key="3">
    <source>
        <dbReference type="ARBA" id="ARBA00022692"/>
    </source>
</evidence>
<keyword evidence="4 6" id="KW-1133">Transmembrane helix</keyword>
<sequence length="786" mass="88385">MRQFHYILQTLLHSRGNNGVKLLSLTLGLTVGILLFSQIVYELNYDTFYREPEQLTMFGNRYIKKTGEITDWEYDTFRPAAAALMESLPEAVECATPFLMFHQPDLYKDDQKLTDTQTLFGDTLYFRTMGIDVLEGDPHFLAQKGSVFLSRRKAREWFGEEDPIGKTLNMDKSRELTVRGIYEDIPGNVLFRHNLVISLPTLEESYGEGTWYSNDMYMVYVRLRQGTDLDRLNARMSDILAKYTAVKDRWDGSSLEGQLLPATDFYLSHTPHVQRLVILFVLGFSIFFVSGMNYVLAAIATLGRRAKLVGVHKCCGAEAGHILGMFLTETALLLGIALAGSIALLYLFSEPIEDLTGIYRLSELFTPASLWVPLATVGVLFLLAGVLPGRMFARIPVTQVFRRYTEDKRSWKRGLLCVQFVGVSFILGLLLTSAWQFHQLMTLEVGFRTDRLVVGTARAGFGNYGTEFAEGAQRLADALRRQPFVEEVGVSEQSLLTHYSSQPMRVQNSEAYRQLHYQYLAKGCPQAVGMELVQGRWPEHEGEALVTENLVKNLNWGEQALGHELNNVPGTRNVRDAEAARVVGIIRDVRNLGFFQEKSNVAFILSPNYAATFHVRLKAPGHENLLRLNQFVKESYPQLGLTFLSYEDVRREQNESVSRFRNIVSVTSLCILFIVLTGLIGYVSDETQRRSKEIAVRKVNGAEAADILRLLAVGILKVAVGAVVLGTATSYYVSGLWMEQFPDGHPLSVGWFLVLALLILVLIVLTVIGKAWHIANENPVLSLKSE</sequence>
<feature type="transmembrane region" description="Helical" evidence="6">
    <location>
        <begin position="414"/>
        <end position="435"/>
    </location>
</feature>
<dbReference type="Pfam" id="PF12704">
    <property type="entry name" value="MacB_PCD"/>
    <property type="match status" value="1"/>
</dbReference>
<proteinExistence type="predicted"/>
<feature type="transmembrane region" description="Helical" evidence="6">
    <location>
        <begin position="663"/>
        <end position="683"/>
    </location>
</feature>
<dbReference type="PANTHER" id="PTHR30572">
    <property type="entry name" value="MEMBRANE COMPONENT OF TRANSPORTER-RELATED"/>
    <property type="match status" value="1"/>
</dbReference>
<comment type="subcellular location">
    <subcellularLocation>
        <location evidence="1">Cell membrane</location>
        <topology evidence="1">Multi-pass membrane protein</topology>
    </subcellularLocation>
</comment>
<reference evidence="9" key="1">
    <citation type="journal article" date="2012" name="PLoS ONE">
        <title>Gene sets for utilization of primary and secondary nutrition supplies in the distal gut of endangered iberian lynx.</title>
        <authorList>
            <person name="Alcaide M."/>
            <person name="Messina E."/>
            <person name="Richter M."/>
            <person name="Bargiela R."/>
            <person name="Peplies J."/>
            <person name="Huws S.A."/>
            <person name="Newbold C.J."/>
            <person name="Golyshin P.N."/>
            <person name="Simon M.A."/>
            <person name="Lopez G."/>
            <person name="Yakimov M.M."/>
            <person name="Ferrer M."/>
        </authorList>
    </citation>
    <scope>NUCLEOTIDE SEQUENCE</scope>
</reference>
<feature type="transmembrane region" description="Helical" evidence="6">
    <location>
        <begin position="20"/>
        <end position="41"/>
    </location>
</feature>
<evidence type="ECO:0000256" key="5">
    <source>
        <dbReference type="ARBA" id="ARBA00023136"/>
    </source>
</evidence>
<keyword evidence="3 6" id="KW-0812">Transmembrane</keyword>
<dbReference type="Pfam" id="PF02687">
    <property type="entry name" value="FtsX"/>
    <property type="match status" value="2"/>
</dbReference>
<dbReference type="GO" id="GO:0022857">
    <property type="term" value="F:transmembrane transporter activity"/>
    <property type="evidence" value="ECO:0007669"/>
    <property type="project" value="TreeGrafter"/>
</dbReference>
<feature type="domain" description="ABC3 transporter permease C-terminal" evidence="7">
    <location>
        <begin position="281"/>
        <end position="396"/>
    </location>
</feature>
<evidence type="ECO:0000259" key="8">
    <source>
        <dbReference type="Pfam" id="PF12704"/>
    </source>
</evidence>
<dbReference type="PANTHER" id="PTHR30572:SF18">
    <property type="entry name" value="ABC-TYPE MACROLIDE FAMILY EXPORT SYSTEM PERMEASE COMPONENT 2"/>
    <property type="match status" value="1"/>
</dbReference>
<evidence type="ECO:0000256" key="2">
    <source>
        <dbReference type="ARBA" id="ARBA00022475"/>
    </source>
</evidence>
<dbReference type="InterPro" id="IPR003838">
    <property type="entry name" value="ABC3_permease_C"/>
</dbReference>
<protein>
    <submittedName>
        <fullName evidence="9">ABC transporter, permease protein</fullName>
    </submittedName>
</protein>
<feature type="transmembrane region" description="Helical" evidence="6">
    <location>
        <begin position="368"/>
        <end position="393"/>
    </location>
</feature>
<evidence type="ECO:0000313" key="9">
    <source>
        <dbReference type="EMBL" id="EJX10992.1"/>
    </source>
</evidence>
<comment type="caution">
    <text evidence="9">The sequence shown here is derived from an EMBL/GenBank/DDBJ whole genome shotgun (WGS) entry which is preliminary data.</text>
</comment>
<keyword evidence="2" id="KW-1003">Cell membrane</keyword>
<feature type="transmembrane region" description="Helical" evidence="6">
    <location>
        <begin position="748"/>
        <end position="768"/>
    </location>
</feature>
<accession>J9GRD3</accession>
<dbReference type="AlphaFoldDB" id="J9GRD3"/>
<feature type="domain" description="ABC3 transporter permease C-terminal" evidence="7">
    <location>
        <begin position="667"/>
        <end position="779"/>
    </location>
</feature>
<evidence type="ECO:0000256" key="4">
    <source>
        <dbReference type="ARBA" id="ARBA00022989"/>
    </source>
</evidence>
<keyword evidence="5 6" id="KW-0472">Membrane</keyword>
<dbReference type="InterPro" id="IPR050250">
    <property type="entry name" value="Macrolide_Exporter_MacB"/>
</dbReference>
<dbReference type="InterPro" id="IPR025857">
    <property type="entry name" value="MacB_PCD"/>
</dbReference>
<dbReference type="GO" id="GO:0005886">
    <property type="term" value="C:plasma membrane"/>
    <property type="evidence" value="ECO:0007669"/>
    <property type="project" value="UniProtKB-SubCell"/>
</dbReference>
<feature type="domain" description="MacB-like periplasmic core" evidence="8">
    <location>
        <begin position="23"/>
        <end position="238"/>
    </location>
</feature>
<feature type="transmembrane region" description="Helical" evidence="6">
    <location>
        <begin position="707"/>
        <end position="728"/>
    </location>
</feature>
<name>J9GRD3_9ZZZZ</name>
<dbReference type="EMBL" id="AMCI01000008">
    <property type="protein sequence ID" value="EJX10992.1"/>
    <property type="molecule type" value="Genomic_DNA"/>
</dbReference>
<evidence type="ECO:0000259" key="7">
    <source>
        <dbReference type="Pfam" id="PF02687"/>
    </source>
</evidence>
<evidence type="ECO:0000256" key="6">
    <source>
        <dbReference type="SAM" id="Phobius"/>
    </source>
</evidence>